<dbReference type="Pfam" id="PF00501">
    <property type="entry name" value="AMP-binding"/>
    <property type="match status" value="1"/>
</dbReference>
<evidence type="ECO:0000313" key="5">
    <source>
        <dbReference type="Proteomes" id="UP000251889"/>
    </source>
</evidence>
<dbReference type="InterPro" id="IPR025110">
    <property type="entry name" value="AMP-bd_C"/>
</dbReference>
<protein>
    <recommendedName>
        <fullName evidence="6">O-succinylbenzoic acid--CoA ligase</fullName>
    </recommendedName>
</protein>
<name>A0A364Y3P3_9BACT</name>
<feature type="domain" description="AMP-dependent synthetase/ligase" evidence="2">
    <location>
        <begin position="47"/>
        <end position="199"/>
    </location>
</feature>
<evidence type="ECO:0000313" key="4">
    <source>
        <dbReference type="EMBL" id="RAW01332.1"/>
    </source>
</evidence>
<dbReference type="InterPro" id="IPR045851">
    <property type="entry name" value="AMP-bd_C_sf"/>
</dbReference>
<evidence type="ECO:0000259" key="3">
    <source>
        <dbReference type="Pfam" id="PF13193"/>
    </source>
</evidence>
<dbReference type="SUPFAM" id="SSF56801">
    <property type="entry name" value="Acetyl-CoA synthetase-like"/>
    <property type="match status" value="1"/>
</dbReference>
<sequence>MIMEHVPTFITVNGRKVSIKHILERDAVAHDSFEDHTFAFIRRWFSTDNTFTLQTSGSTGTPKKITVTRDQMIASATMTQEALGLRKGFRALVCLDTRYVAGQMMLVRCFVTQMEIYATTPVANPLQNHPDFDFVALVPYQVTAVLASSPHTFPATAICIVGGAPLDPATIKALQPLSTTFYATYGMTETLSHIALRKLNGKDVSTNFNVLPGIKIEADSRQCLVIDAPYLTEQIITNDIVEILDQDTFRWLGRYDHVINSGGVKIMPEEVEDVVGDFFSELHYPERYFIAGEPDERLGEKVVLFVEGHIFSNEDQKTLSEKLRKSLPAYAIPKEVIVLDTFETTQTGKINRLRSVQNIDKTLQKFTLKK</sequence>
<evidence type="ECO:0000259" key="2">
    <source>
        <dbReference type="Pfam" id="PF00501"/>
    </source>
</evidence>
<dbReference type="Gene3D" id="3.40.50.12780">
    <property type="entry name" value="N-terminal domain of ligase-like"/>
    <property type="match status" value="1"/>
</dbReference>
<comment type="similarity">
    <text evidence="1">Belongs to the ATP-dependent AMP-binding enzyme family.</text>
</comment>
<dbReference type="PANTHER" id="PTHR43201:SF8">
    <property type="entry name" value="ACYL-COA SYNTHETASE FAMILY MEMBER 3"/>
    <property type="match status" value="1"/>
</dbReference>
<dbReference type="InterPro" id="IPR042099">
    <property type="entry name" value="ANL_N_sf"/>
</dbReference>
<gene>
    <name evidence="4" type="ORF">DQQ10_10525</name>
</gene>
<accession>A0A364Y3P3</accession>
<dbReference type="PANTHER" id="PTHR43201">
    <property type="entry name" value="ACYL-COA SYNTHETASE"/>
    <property type="match status" value="1"/>
</dbReference>
<evidence type="ECO:0000256" key="1">
    <source>
        <dbReference type="ARBA" id="ARBA00006432"/>
    </source>
</evidence>
<dbReference type="OrthoDB" id="8870348at2"/>
<dbReference type="AlphaFoldDB" id="A0A364Y3P3"/>
<evidence type="ECO:0008006" key="6">
    <source>
        <dbReference type="Google" id="ProtNLM"/>
    </source>
</evidence>
<dbReference type="GO" id="GO:0031956">
    <property type="term" value="F:medium-chain fatty acid-CoA ligase activity"/>
    <property type="evidence" value="ECO:0007669"/>
    <property type="project" value="TreeGrafter"/>
</dbReference>
<comment type="caution">
    <text evidence="4">The sequence shown here is derived from an EMBL/GenBank/DDBJ whole genome shotgun (WGS) entry which is preliminary data.</text>
</comment>
<reference evidence="4 5" key="1">
    <citation type="submission" date="2018-06" db="EMBL/GenBank/DDBJ databases">
        <title>Chryseolinea flavus sp. nov., a member of the phylum Bacteroidetes isolated from soil.</title>
        <authorList>
            <person name="Li Y."/>
            <person name="Wang J."/>
        </authorList>
    </citation>
    <scope>NUCLEOTIDE SEQUENCE [LARGE SCALE GENOMIC DNA]</scope>
    <source>
        <strain evidence="4 5">SDU1-6</strain>
    </source>
</reference>
<organism evidence="4 5">
    <name type="scientific">Pseudochryseolinea flava</name>
    <dbReference type="NCBI Taxonomy" id="2059302"/>
    <lineage>
        <taxon>Bacteria</taxon>
        <taxon>Pseudomonadati</taxon>
        <taxon>Bacteroidota</taxon>
        <taxon>Cytophagia</taxon>
        <taxon>Cytophagales</taxon>
        <taxon>Fulvivirgaceae</taxon>
        <taxon>Pseudochryseolinea</taxon>
    </lineage>
</organism>
<dbReference type="Proteomes" id="UP000251889">
    <property type="component" value="Unassembled WGS sequence"/>
</dbReference>
<dbReference type="InterPro" id="IPR000873">
    <property type="entry name" value="AMP-dep_synth/lig_dom"/>
</dbReference>
<dbReference type="EMBL" id="QMFY01000004">
    <property type="protein sequence ID" value="RAW01332.1"/>
    <property type="molecule type" value="Genomic_DNA"/>
</dbReference>
<dbReference type="Gene3D" id="3.30.300.30">
    <property type="match status" value="1"/>
</dbReference>
<feature type="domain" description="AMP-binding enzyme C-terminal" evidence="3">
    <location>
        <begin position="291"/>
        <end position="349"/>
    </location>
</feature>
<proteinExistence type="inferred from homology"/>
<dbReference type="Pfam" id="PF13193">
    <property type="entry name" value="AMP-binding_C"/>
    <property type="match status" value="1"/>
</dbReference>
<keyword evidence="5" id="KW-1185">Reference proteome</keyword>
<dbReference type="GO" id="GO:0006631">
    <property type="term" value="P:fatty acid metabolic process"/>
    <property type="evidence" value="ECO:0007669"/>
    <property type="project" value="TreeGrafter"/>
</dbReference>